<organism evidence="10 11">
    <name type="scientific">Georgenia muralis</name>
    <dbReference type="NCBI Taxonomy" id="154117"/>
    <lineage>
        <taxon>Bacteria</taxon>
        <taxon>Bacillati</taxon>
        <taxon>Actinomycetota</taxon>
        <taxon>Actinomycetes</taxon>
        <taxon>Micrococcales</taxon>
        <taxon>Bogoriellaceae</taxon>
        <taxon>Georgenia</taxon>
    </lineage>
</organism>
<accession>A0A3N4Z4C6</accession>
<protein>
    <submittedName>
        <fullName evidence="10">Lipase maturation factor</fullName>
    </submittedName>
</protein>
<feature type="domain" description="Lipase maturation factor 1/2 C-terminal" evidence="9">
    <location>
        <begin position="330"/>
        <end position="467"/>
    </location>
</feature>
<evidence type="ECO:0000259" key="8">
    <source>
        <dbReference type="Pfam" id="PF06762"/>
    </source>
</evidence>
<feature type="transmembrane region" description="Helical" evidence="7">
    <location>
        <begin position="255"/>
        <end position="276"/>
    </location>
</feature>
<name>A0A3N4Z4C6_9MICO</name>
<evidence type="ECO:0000256" key="5">
    <source>
        <dbReference type="ARBA" id="ARBA00022989"/>
    </source>
</evidence>
<keyword evidence="3 7" id="KW-0812">Transmembrane</keyword>
<feature type="transmembrane region" description="Helical" evidence="7">
    <location>
        <begin position="230"/>
        <end position="248"/>
    </location>
</feature>
<dbReference type="Pfam" id="PF25179">
    <property type="entry name" value="LMF1_C"/>
    <property type="match status" value="1"/>
</dbReference>
<dbReference type="GO" id="GO:0051604">
    <property type="term" value="P:protein maturation"/>
    <property type="evidence" value="ECO:0007669"/>
    <property type="project" value="InterPro"/>
</dbReference>
<evidence type="ECO:0000259" key="9">
    <source>
        <dbReference type="Pfam" id="PF25179"/>
    </source>
</evidence>
<feature type="transmembrane region" description="Helical" evidence="7">
    <location>
        <begin position="128"/>
        <end position="154"/>
    </location>
</feature>
<dbReference type="Proteomes" id="UP000280726">
    <property type="component" value="Unassembled WGS sequence"/>
</dbReference>
<sequence length="481" mass="53896">MDWLTAPDYDVARIVLQRGIAGVYLVAFVAVWHQFPALLGERGLLPVPEHLRRSAGRAGPTLFRWRYSDRLLRAVAVTGIVLAASVVVGLPQTGPPWVPMVVFLTLFGLYLSVVNVGQVFYGFGWESLLLEAGFLAAFLGSDEVAAPVTVIWLFRWLVLRVELGAGLIKMRGDPCWRDLTCLYHHHETQPMPGPLSWFFHHLPRPLHKVEVAANHVTQLLVPFLLLAPQPVATVAAGVVVVTQGWLVLSGNFAWLNWLTMILAFSAVGDGALSTVVPGTAATDAHGPLPVWFGVVVLVVTALLVVLSWWPARNLLSPRQAMNASFNRWHLVGAYGAFGSITRRRDEVVVEGTDAADPFEAAGWREYVFRGKPGPTGRLPRQWAPYHLRLDWGMWFLALGSPSQHVWFTRFLQRLLEADPATLRLLAVDPFDGGRPTWVRARVFRYRYSTWAELRRTRQWWVRREVGVLVAPATLADLRRLR</sequence>
<dbReference type="Pfam" id="PF06762">
    <property type="entry name" value="LMF1"/>
    <property type="match status" value="1"/>
</dbReference>
<evidence type="ECO:0000313" key="10">
    <source>
        <dbReference type="EMBL" id="RPF26536.1"/>
    </source>
</evidence>
<comment type="similarity">
    <text evidence="2">Belongs to the lipase maturation factor family.</text>
</comment>
<dbReference type="InterPro" id="IPR057433">
    <property type="entry name" value="LMF1/2_C"/>
</dbReference>
<keyword evidence="4" id="KW-0256">Endoplasmic reticulum</keyword>
<dbReference type="EMBL" id="RKRA01000001">
    <property type="protein sequence ID" value="RPF26536.1"/>
    <property type="molecule type" value="Genomic_DNA"/>
</dbReference>
<feature type="transmembrane region" description="Helical" evidence="7">
    <location>
        <begin position="12"/>
        <end position="32"/>
    </location>
</feature>
<comment type="caution">
    <text evidence="10">The sequence shown here is derived from an EMBL/GenBank/DDBJ whole genome shotgun (WGS) entry which is preliminary data.</text>
</comment>
<evidence type="ECO:0000256" key="7">
    <source>
        <dbReference type="SAM" id="Phobius"/>
    </source>
</evidence>
<evidence type="ECO:0000256" key="4">
    <source>
        <dbReference type="ARBA" id="ARBA00022824"/>
    </source>
</evidence>
<feature type="domain" description="Lipase maturation factor 1/2 N-terminal" evidence="8">
    <location>
        <begin position="121"/>
        <end position="272"/>
    </location>
</feature>
<evidence type="ECO:0000256" key="2">
    <source>
        <dbReference type="ARBA" id="ARBA00005512"/>
    </source>
</evidence>
<evidence type="ECO:0000256" key="3">
    <source>
        <dbReference type="ARBA" id="ARBA00022692"/>
    </source>
</evidence>
<keyword evidence="11" id="KW-1185">Reference proteome</keyword>
<dbReference type="InterPro" id="IPR057434">
    <property type="entry name" value="LMF1/2_N"/>
</dbReference>
<evidence type="ECO:0000256" key="6">
    <source>
        <dbReference type="ARBA" id="ARBA00023136"/>
    </source>
</evidence>
<dbReference type="InterPro" id="IPR009613">
    <property type="entry name" value="LMF"/>
</dbReference>
<dbReference type="AlphaFoldDB" id="A0A3N4Z4C6"/>
<feature type="transmembrane region" description="Helical" evidence="7">
    <location>
        <begin position="71"/>
        <end position="91"/>
    </location>
</feature>
<keyword evidence="6 7" id="KW-0472">Membrane</keyword>
<feature type="transmembrane region" description="Helical" evidence="7">
    <location>
        <begin position="288"/>
        <end position="309"/>
    </location>
</feature>
<dbReference type="PANTHER" id="PTHR14463:SF10">
    <property type="entry name" value="LIPASE MATURATION FACTOR 1"/>
    <property type="match status" value="1"/>
</dbReference>
<dbReference type="OrthoDB" id="9793230at2"/>
<reference evidence="10 11" key="1">
    <citation type="submission" date="2018-11" db="EMBL/GenBank/DDBJ databases">
        <title>Sequencing the genomes of 1000 actinobacteria strains.</title>
        <authorList>
            <person name="Klenk H.-P."/>
        </authorList>
    </citation>
    <scope>NUCLEOTIDE SEQUENCE [LARGE SCALE GENOMIC DNA]</scope>
    <source>
        <strain evidence="10 11">DSM 14418</strain>
    </source>
</reference>
<keyword evidence="5 7" id="KW-1133">Transmembrane helix</keyword>
<evidence type="ECO:0000313" key="11">
    <source>
        <dbReference type="Proteomes" id="UP000280726"/>
    </source>
</evidence>
<proteinExistence type="inferred from homology"/>
<evidence type="ECO:0000256" key="1">
    <source>
        <dbReference type="ARBA" id="ARBA00004477"/>
    </source>
</evidence>
<dbReference type="PANTHER" id="PTHR14463">
    <property type="entry name" value="LIPASE MATURATION FACTOR"/>
    <property type="match status" value="1"/>
</dbReference>
<feature type="transmembrane region" description="Helical" evidence="7">
    <location>
        <begin position="97"/>
        <end position="116"/>
    </location>
</feature>
<gene>
    <name evidence="10" type="ORF">EDD32_0981</name>
</gene>
<comment type="subcellular location">
    <subcellularLocation>
        <location evidence="1">Endoplasmic reticulum membrane</location>
        <topology evidence="1">Multi-pass membrane protein</topology>
    </subcellularLocation>
</comment>
<dbReference type="RefSeq" id="WP_123915264.1">
    <property type="nucleotide sequence ID" value="NZ_RKRA01000001.1"/>
</dbReference>